<dbReference type="Proteomes" id="UP000823619">
    <property type="component" value="Unassembled WGS sequence"/>
</dbReference>
<reference evidence="4" key="1">
    <citation type="submission" date="2020-10" db="EMBL/GenBank/DDBJ databases">
        <authorList>
            <person name="Gilroy R."/>
        </authorList>
    </citation>
    <scope>NUCLEOTIDE SEQUENCE</scope>
    <source>
        <strain evidence="4">D5-748</strain>
    </source>
</reference>
<keyword evidence="2" id="KW-0813">Transport</keyword>
<protein>
    <submittedName>
        <fullName evidence="4">TonB-dependent receptor</fullName>
    </submittedName>
</protein>
<comment type="subcellular location">
    <subcellularLocation>
        <location evidence="2">Cell outer membrane</location>
        <topology evidence="2">Multi-pass membrane protein</topology>
    </subcellularLocation>
</comment>
<dbReference type="GO" id="GO:0015344">
    <property type="term" value="F:siderophore uptake transmembrane transporter activity"/>
    <property type="evidence" value="ECO:0007669"/>
    <property type="project" value="TreeGrafter"/>
</dbReference>
<dbReference type="InterPro" id="IPR023997">
    <property type="entry name" value="TonB-dep_OMP_SusC/RagA_CS"/>
</dbReference>
<dbReference type="InterPro" id="IPR039426">
    <property type="entry name" value="TonB-dep_rcpt-like"/>
</dbReference>
<sequence>MFGQATLNAQDGTVTTAATLVDVNGIPVIGAAIVDPSNPSNGTTSDLDGNFTIKVPAGTELLISCIGYVDYHYLAKESVSGLKIVLQEDALMLEETVVVGYGVQKKATLTGAVSAVRNSDIITTKNEDVSNMLAGKVPGLRVKQNSSEPGSFNTSIDIRGFGSPLVIIDGVPRDNMQRLDAEEIESISVLKDASAAVYGVRAANGVVLITTKKGKKGEASISYTGNMTWQVPSMYPDMADALDVMTLKNESSIRNVDGAERFYSDAEMDEFRSGKRQSTDWRDVLMKKSAPQTIHNLSITGGGDKMTYFASVGFQYQDSYFKTNALNYQKFNLRSNISAQITDNLKFELNISGIMDEKNNPPQGSGGIILYGLNLSSPLEQVWYNEAEGKYAATFDEGRFNGAALMDTDLVGDCSYKSRWLQTNASLQWDIPWVKGLSVKGMYSLDYLQNNNTEYNKGYNLYAADGRAIHFNSFTAAENQLARYFFEKINYLWNVSLTYNRSFGKHNVGALALFESSVKEGDNFRAIRQMDLDIPYLFAGVTEDQQGLQDPALGVLYDYANAAFVGRVNYDYAGKYIAEVAFRYDGSSRFPKEGRWGFFPSVSVGYRISEEDFWKNSPLDFINNFKIRASYGILGDDSGISYQWVTGYTYPATPGGVIINSDGNAEYINGAVSAGVPNGAITWYQSRTINVGIDAEAWDGMLGITAEYFNRNRTGLLTTRASSLPGVVGATMPQENLNGDLTQGFEIELSHRHHVGDFYYSLKGNLSYTRIWHQHWEQSRAGNSYENWRNSLSYRYTDVMWGFEGNGRMENWNEIYYNPIFIGRNSLPGDYEYVDWNGDGYFSDLDKHPLANATKNTPWLNFGLTFSASYKGFDLSMHFQGAGMVWVSPGGIYSRPLNAGVNSLEEFMDRWHPEDPSANPYDPATTWVRGEYAYTGVSPDANSDFALKNASYLRLKNLEVGYNFPEKWLKRIKMKALRVYFSGYDLLTFTGLKYLDPEYNAANDTFYPISRTFTLGLNVKF</sequence>
<dbReference type="Gene3D" id="2.170.130.10">
    <property type="entry name" value="TonB-dependent receptor, plug domain"/>
    <property type="match status" value="1"/>
</dbReference>
<dbReference type="Pfam" id="PF07715">
    <property type="entry name" value="Plug"/>
    <property type="match status" value="1"/>
</dbReference>
<comment type="similarity">
    <text evidence="2">Belongs to the TonB-dependent receptor family.</text>
</comment>
<dbReference type="GO" id="GO:0009279">
    <property type="term" value="C:cell outer membrane"/>
    <property type="evidence" value="ECO:0007669"/>
    <property type="project" value="UniProtKB-SubCell"/>
</dbReference>
<keyword evidence="4" id="KW-0675">Receptor</keyword>
<dbReference type="AlphaFoldDB" id="A0A9D9ECH5"/>
<organism evidence="4 5">
    <name type="scientific">Candidatus Cryptobacteroides merdavium</name>
    <dbReference type="NCBI Taxonomy" id="2840769"/>
    <lineage>
        <taxon>Bacteria</taxon>
        <taxon>Pseudomonadati</taxon>
        <taxon>Bacteroidota</taxon>
        <taxon>Bacteroidia</taxon>
        <taxon>Bacteroidales</taxon>
        <taxon>Candidatus Cryptobacteroides</taxon>
    </lineage>
</organism>
<dbReference type="NCBIfam" id="TIGR04057">
    <property type="entry name" value="SusC_RagA_signa"/>
    <property type="match status" value="1"/>
</dbReference>
<feature type="domain" description="TonB-dependent receptor plug" evidence="3">
    <location>
        <begin position="106"/>
        <end position="206"/>
    </location>
</feature>
<keyword evidence="1" id="KW-0732">Signal</keyword>
<keyword evidence="2" id="KW-1134">Transmembrane beta strand</keyword>
<dbReference type="SUPFAM" id="SSF56935">
    <property type="entry name" value="Porins"/>
    <property type="match status" value="1"/>
</dbReference>
<name>A0A9D9ECH5_9BACT</name>
<dbReference type="SUPFAM" id="SSF49464">
    <property type="entry name" value="Carboxypeptidase regulatory domain-like"/>
    <property type="match status" value="1"/>
</dbReference>
<evidence type="ECO:0000313" key="4">
    <source>
        <dbReference type="EMBL" id="MBO8444218.1"/>
    </source>
</evidence>
<dbReference type="PANTHER" id="PTHR30069:SF29">
    <property type="entry name" value="HEMOGLOBIN AND HEMOGLOBIN-HAPTOGLOBIN-BINDING PROTEIN 1-RELATED"/>
    <property type="match status" value="1"/>
</dbReference>
<dbReference type="InterPro" id="IPR012910">
    <property type="entry name" value="Plug_dom"/>
</dbReference>
<dbReference type="EMBL" id="JADIMO010000015">
    <property type="protein sequence ID" value="MBO8444218.1"/>
    <property type="molecule type" value="Genomic_DNA"/>
</dbReference>
<evidence type="ECO:0000313" key="5">
    <source>
        <dbReference type="Proteomes" id="UP000823619"/>
    </source>
</evidence>
<keyword evidence="2" id="KW-0472">Membrane</keyword>
<dbReference type="InterPro" id="IPR023996">
    <property type="entry name" value="TonB-dep_OMP_SusC/RagA"/>
</dbReference>
<dbReference type="PROSITE" id="PS52016">
    <property type="entry name" value="TONB_DEPENDENT_REC_3"/>
    <property type="match status" value="1"/>
</dbReference>
<gene>
    <name evidence="4" type="ORF">IAC23_00790</name>
</gene>
<reference evidence="4" key="2">
    <citation type="journal article" date="2021" name="PeerJ">
        <title>Extensive microbial diversity within the chicken gut microbiome revealed by metagenomics and culture.</title>
        <authorList>
            <person name="Gilroy R."/>
            <person name="Ravi A."/>
            <person name="Getino M."/>
            <person name="Pursley I."/>
            <person name="Horton D.L."/>
            <person name="Alikhan N.F."/>
            <person name="Baker D."/>
            <person name="Gharbi K."/>
            <person name="Hall N."/>
            <person name="Watson M."/>
            <person name="Adriaenssens E.M."/>
            <person name="Foster-Nyarko E."/>
            <person name="Jarju S."/>
            <person name="Secka A."/>
            <person name="Antonio M."/>
            <person name="Oren A."/>
            <person name="Chaudhuri R.R."/>
            <person name="La Ragione R."/>
            <person name="Hildebrand F."/>
            <person name="Pallen M.J."/>
        </authorList>
    </citation>
    <scope>NUCLEOTIDE SEQUENCE</scope>
    <source>
        <strain evidence="4">D5-748</strain>
    </source>
</reference>
<keyword evidence="2" id="KW-0998">Cell outer membrane</keyword>
<evidence type="ECO:0000256" key="2">
    <source>
        <dbReference type="PROSITE-ProRule" id="PRU01360"/>
    </source>
</evidence>
<dbReference type="InterPro" id="IPR008969">
    <property type="entry name" value="CarboxyPept-like_regulatory"/>
</dbReference>
<dbReference type="Pfam" id="PF13715">
    <property type="entry name" value="CarbopepD_reg_2"/>
    <property type="match status" value="1"/>
</dbReference>
<evidence type="ECO:0000259" key="3">
    <source>
        <dbReference type="Pfam" id="PF07715"/>
    </source>
</evidence>
<keyword evidence="2" id="KW-0812">Transmembrane</keyword>
<dbReference type="InterPro" id="IPR037066">
    <property type="entry name" value="Plug_dom_sf"/>
</dbReference>
<dbReference type="PANTHER" id="PTHR30069">
    <property type="entry name" value="TONB-DEPENDENT OUTER MEMBRANE RECEPTOR"/>
    <property type="match status" value="1"/>
</dbReference>
<comment type="caution">
    <text evidence="4">The sequence shown here is derived from an EMBL/GenBank/DDBJ whole genome shotgun (WGS) entry which is preliminary data.</text>
</comment>
<proteinExistence type="inferred from homology"/>
<accession>A0A9D9ECH5</accession>
<dbReference type="NCBIfam" id="TIGR04056">
    <property type="entry name" value="OMP_RagA_SusC"/>
    <property type="match status" value="1"/>
</dbReference>
<evidence type="ECO:0000256" key="1">
    <source>
        <dbReference type="ARBA" id="ARBA00022729"/>
    </source>
</evidence>
<dbReference type="GO" id="GO:0044718">
    <property type="term" value="P:siderophore transmembrane transport"/>
    <property type="evidence" value="ECO:0007669"/>
    <property type="project" value="TreeGrafter"/>
</dbReference>